<comment type="similarity">
    <text evidence="1">Belongs to the ComF/GntX family.</text>
</comment>
<dbReference type="PANTHER" id="PTHR47505">
    <property type="entry name" value="DNA UTILIZATION PROTEIN YHGH"/>
    <property type="match status" value="1"/>
</dbReference>
<evidence type="ECO:0008006" key="4">
    <source>
        <dbReference type="Google" id="ProtNLM"/>
    </source>
</evidence>
<dbReference type="InterPro" id="IPR029057">
    <property type="entry name" value="PRTase-like"/>
</dbReference>
<gene>
    <name evidence="2" type="ORF">GCM10017790_32180</name>
</gene>
<protein>
    <recommendedName>
        <fullName evidence="4">Amidophosphoribosyltransferase</fullName>
    </recommendedName>
</protein>
<organism evidence="2 3">
    <name type="scientific">Amycolatopsis oliviviridis</name>
    <dbReference type="NCBI Taxonomy" id="1471590"/>
    <lineage>
        <taxon>Bacteria</taxon>
        <taxon>Bacillati</taxon>
        <taxon>Actinomycetota</taxon>
        <taxon>Actinomycetes</taxon>
        <taxon>Pseudonocardiales</taxon>
        <taxon>Pseudonocardiaceae</taxon>
        <taxon>Amycolatopsis</taxon>
    </lineage>
</organism>
<dbReference type="SUPFAM" id="SSF53271">
    <property type="entry name" value="PRTase-like"/>
    <property type="match status" value="1"/>
</dbReference>
<dbReference type="EMBL" id="BNAY01000003">
    <property type="protein sequence ID" value="GHH16513.1"/>
    <property type="molecule type" value="Genomic_DNA"/>
</dbReference>
<name>A0ABQ3LHM0_9PSEU</name>
<proteinExistence type="inferred from homology"/>
<accession>A0ABQ3LHM0</accession>
<dbReference type="InterPro" id="IPR051910">
    <property type="entry name" value="ComF/GntX_DNA_util-trans"/>
</dbReference>
<dbReference type="Gene3D" id="3.40.50.2020">
    <property type="match status" value="1"/>
</dbReference>
<sequence length="229" mass="23961">MTRRDRELSDLGATVAGMTKLLDLLIPARCASCGAPGAPCCTTCQTAWGSLSEITRAPTAGRVPVYALARYADEARRLILAYKERGRRDLAPSLGRAVAEALVQLPEPAEEPCLVPVPSRRHASRVRGGPHVRRLAEECVKVLAENGKPATVAPILALGAGVRDAAGLTRAERAVNLDGRVRLMPGARPEKVVLLDDVITTGATAAACVRLLDISGIHVSAVIALAAAG</sequence>
<evidence type="ECO:0000256" key="1">
    <source>
        <dbReference type="ARBA" id="ARBA00008007"/>
    </source>
</evidence>
<evidence type="ECO:0000313" key="3">
    <source>
        <dbReference type="Proteomes" id="UP000635387"/>
    </source>
</evidence>
<keyword evidence="3" id="KW-1185">Reference proteome</keyword>
<evidence type="ECO:0000313" key="2">
    <source>
        <dbReference type="EMBL" id="GHH16513.1"/>
    </source>
</evidence>
<dbReference type="CDD" id="cd06223">
    <property type="entry name" value="PRTases_typeI"/>
    <property type="match status" value="1"/>
</dbReference>
<reference evidence="3" key="1">
    <citation type="journal article" date="2019" name="Int. J. Syst. Evol. Microbiol.">
        <title>The Global Catalogue of Microorganisms (GCM) 10K type strain sequencing project: providing services to taxonomists for standard genome sequencing and annotation.</title>
        <authorList>
            <consortium name="The Broad Institute Genomics Platform"/>
            <consortium name="The Broad Institute Genome Sequencing Center for Infectious Disease"/>
            <person name="Wu L."/>
            <person name="Ma J."/>
        </authorList>
    </citation>
    <scope>NUCLEOTIDE SEQUENCE [LARGE SCALE GENOMIC DNA]</scope>
    <source>
        <strain evidence="3">CGMCC 4.7683</strain>
    </source>
</reference>
<dbReference type="InterPro" id="IPR000836">
    <property type="entry name" value="PRTase_dom"/>
</dbReference>
<dbReference type="Proteomes" id="UP000635387">
    <property type="component" value="Unassembled WGS sequence"/>
</dbReference>
<dbReference type="PANTHER" id="PTHR47505:SF1">
    <property type="entry name" value="DNA UTILIZATION PROTEIN YHGH"/>
    <property type="match status" value="1"/>
</dbReference>
<comment type="caution">
    <text evidence="2">The sequence shown here is derived from an EMBL/GenBank/DDBJ whole genome shotgun (WGS) entry which is preliminary data.</text>
</comment>